<comment type="caution">
    <text evidence="1">The sequence shown here is derived from an EMBL/GenBank/DDBJ whole genome shotgun (WGS) entry which is preliminary data.</text>
</comment>
<name>A0A9D2CLW6_9BACE</name>
<gene>
    <name evidence="1" type="ORF">H9824_09230</name>
</gene>
<reference evidence="1" key="2">
    <citation type="submission" date="2021-04" db="EMBL/GenBank/DDBJ databases">
        <authorList>
            <person name="Gilroy R."/>
        </authorList>
    </citation>
    <scope>NUCLEOTIDE SEQUENCE</scope>
    <source>
        <strain evidence="1">Gambia2-208</strain>
    </source>
</reference>
<reference evidence="1" key="1">
    <citation type="journal article" date="2021" name="PeerJ">
        <title>Extensive microbial diversity within the chicken gut microbiome revealed by metagenomics and culture.</title>
        <authorList>
            <person name="Gilroy R."/>
            <person name="Ravi A."/>
            <person name="Getino M."/>
            <person name="Pursley I."/>
            <person name="Horton D.L."/>
            <person name="Alikhan N.F."/>
            <person name="Baker D."/>
            <person name="Gharbi K."/>
            <person name="Hall N."/>
            <person name="Watson M."/>
            <person name="Adriaenssens E.M."/>
            <person name="Foster-Nyarko E."/>
            <person name="Jarju S."/>
            <person name="Secka A."/>
            <person name="Antonio M."/>
            <person name="Oren A."/>
            <person name="Chaudhuri R.R."/>
            <person name="La Ragione R."/>
            <person name="Hildebrand F."/>
            <person name="Pallen M.J."/>
        </authorList>
    </citation>
    <scope>NUCLEOTIDE SEQUENCE</scope>
    <source>
        <strain evidence="1">Gambia2-208</strain>
    </source>
</reference>
<evidence type="ECO:0000313" key="2">
    <source>
        <dbReference type="Proteomes" id="UP000886851"/>
    </source>
</evidence>
<dbReference type="Proteomes" id="UP000886851">
    <property type="component" value="Unassembled WGS sequence"/>
</dbReference>
<sequence length="100" mass="11594">METVYSLEGWVKEVIDNENAEILQRFDDNGTGEMGKRTLVEMAKSHFGFWRGYCKQLDTENKTAVYVHVYANVVLPNGLLCRKEHGSVYRDLVVIEPRRE</sequence>
<proteinExistence type="predicted"/>
<evidence type="ECO:0000313" key="1">
    <source>
        <dbReference type="EMBL" id="HIY88870.1"/>
    </source>
</evidence>
<accession>A0A9D2CLW6</accession>
<dbReference type="EMBL" id="DXCV01000061">
    <property type="protein sequence ID" value="HIY88870.1"/>
    <property type="molecule type" value="Genomic_DNA"/>
</dbReference>
<organism evidence="1 2">
    <name type="scientific">Candidatus Bacteroides pullicola</name>
    <dbReference type="NCBI Taxonomy" id="2838475"/>
    <lineage>
        <taxon>Bacteria</taxon>
        <taxon>Pseudomonadati</taxon>
        <taxon>Bacteroidota</taxon>
        <taxon>Bacteroidia</taxon>
        <taxon>Bacteroidales</taxon>
        <taxon>Bacteroidaceae</taxon>
        <taxon>Bacteroides</taxon>
    </lineage>
</organism>
<protein>
    <submittedName>
        <fullName evidence="1">Uncharacterized protein</fullName>
    </submittedName>
</protein>
<dbReference type="AlphaFoldDB" id="A0A9D2CLW6"/>